<dbReference type="Pfam" id="PF13692">
    <property type="entry name" value="Glyco_trans_1_4"/>
    <property type="match status" value="1"/>
</dbReference>
<evidence type="ECO:0000313" key="1">
    <source>
        <dbReference type="EMBL" id="MEJ8572422.1"/>
    </source>
</evidence>
<dbReference type="CDD" id="cd03801">
    <property type="entry name" value="GT4_PimA-like"/>
    <property type="match status" value="1"/>
</dbReference>
<keyword evidence="1" id="KW-0808">Transferase</keyword>
<accession>A0AAW9RQ89</accession>
<dbReference type="SUPFAM" id="SSF53756">
    <property type="entry name" value="UDP-Glycosyltransferase/glycogen phosphorylase"/>
    <property type="match status" value="1"/>
</dbReference>
<reference evidence="1 2" key="1">
    <citation type="submission" date="2024-02" db="EMBL/GenBank/DDBJ databases">
        <title>Genome analysis and characterization of Microbaculum marinisediminis sp. nov., isolated from marine sediment.</title>
        <authorList>
            <person name="Du Z.-J."/>
            <person name="Ye Y.-Q."/>
            <person name="Zhang Z.-R."/>
            <person name="Yuan S.-M."/>
            <person name="Zhang X.-Y."/>
        </authorList>
    </citation>
    <scope>NUCLEOTIDE SEQUENCE [LARGE SCALE GENOMIC DNA]</scope>
    <source>
        <strain evidence="1 2">SDUM1044001</strain>
    </source>
</reference>
<evidence type="ECO:0000313" key="2">
    <source>
        <dbReference type="Proteomes" id="UP001378188"/>
    </source>
</evidence>
<keyword evidence="1" id="KW-0328">Glycosyltransferase</keyword>
<dbReference type="AlphaFoldDB" id="A0AAW9RQ89"/>
<organism evidence="1 2">
    <name type="scientific">Microbaculum marinum</name>
    <dbReference type="NCBI Taxonomy" id="1764581"/>
    <lineage>
        <taxon>Bacteria</taxon>
        <taxon>Pseudomonadati</taxon>
        <taxon>Pseudomonadota</taxon>
        <taxon>Alphaproteobacteria</taxon>
        <taxon>Hyphomicrobiales</taxon>
        <taxon>Tepidamorphaceae</taxon>
        <taxon>Microbaculum</taxon>
    </lineage>
</organism>
<comment type="caution">
    <text evidence="1">The sequence shown here is derived from an EMBL/GenBank/DDBJ whole genome shotgun (WGS) entry which is preliminary data.</text>
</comment>
<dbReference type="GO" id="GO:0016757">
    <property type="term" value="F:glycosyltransferase activity"/>
    <property type="evidence" value="ECO:0007669"/>
    <property type="project" value="UniProtKB-KW"/>
</dbReference>
<protein>
    <submittedName>
        <fullName evidence="1">Glycosyltransferase family 4 protein</fullName>
        <ecNumber evidence="1">2.4.-.-</ecNumber>
    </submittedName>
</protein>
<dbReference type="Proteomes" id="UP001378188">
    <property type="component" value="Unassembled WGS sequence"/>
</dbReference>
<keyword evidence="2" id="KW-1185">Reference proteome</keyword>
<sequence length="371" mass="40150">MRIAFYAPMKPPDDPVVSGDRETARLILRALAEEGHEVALASRLRSWQRTPDEARYAEILEQAKAECERLLGEPPFPDVWITYHLYHKAPDLIGPTVADGLAIPYVVLEGCRAASRATGPWAREFADADRALRRADAVAALHKEDAEGLETFLQSGRLHRLSPFVDAARFDAVAARERDGDPPALVAVAMMRPGDKEASYRLLADALARLSGRPWRLILAGDGPLRDDILALFPRDRLDWRGAVPPETVADVYAEGDIFVWPAINEAFGVALLEAQAAGLPVVAGQSGGVPDIVRTGETGLVVPEGDAVAFSDALATLIDHADLRRDYGRAAAAHIRQRHDIATARRTLAGILEAAEAGHSRRRAASGVPS</sequence>
<dbReference type="Gene3D" id="3.40.50.2000">
    <property type="entry name" value="Glycogen Phosphorylase B"/>
    <property type="match status" value="2"/>
</dbReference>
<dbReference type="EMBL" id="JAZHOF010000005">
    <property type="protein sequence ID" value="MEJ8572422.1"/>
    <property type="molecule type" value="Genomic_DNA"/>
</dbReference>
<dbReference type="EC" id="2.4.-.-" evidence="1"/>
<proteinExistence type="predicted"/>
<dbReference type="PANTHER" id="PTHR45947">
    <property type="entry name" value="SULFOQUINOVOSYL TRANSFERASE SQD2"/>
    <property type="match status" value="1"/>
</dbReference>
<name>A0AAW9RQ89_9HYPH</name>
<dbReference type="InterPro" id="IPR050194">
    <property type="entry name" value="Glycosyltransferase_grp1"/>
</dbReference>
<dbReference type="PANTHER" id="PTHR45947:SF3">
    <property type="entry name" value="SULFOQUINOVOSYL TRANSFERASE SQD2"/>
    <property type="match status" value="1"/>
</dbReference>
<gene>
    <name evidence="1" type="ORF">V3328_13105</name>
</gene>
<dbReference type="RefSeq" id="WP_340330125.1">
    <property type="nucleotide sequence ID" value="NZ_JAZHOF010000005.1"/>
</dbReference>